<dbReference type="PANTHER" id="PTHR33988">
    <property type="entry name" value="ENDORIBONUCLEASE MAZF-RELATED"/>
    <property type="match status" value="1"/>
</dbReference>
<dbReference type="Proteomes" id="UP000232638">
    <property type="component" value="Chromosome"/>
</dbReference>
<dbReference type="InterPro" id="IPR011067">
    <property type="entry name" value="Plasmid_toxin/cell-grow_inhib"/>
</dbReference>
<evidence type="ECO:0000313" key="3">
    <source>
        <dbReference type="Proteomes" id="UP000232638"/>
    </source>
</evidence>
<dbReference type="GO" id="GO:0016787">
    <property type="term" value="F:hydrolase activity"/>
    <property type="evidence" value="ECO:0007669"/>
    <property type="project" value="UniProtKB-KW"/>
</dbReference>
<reference evidence="2 3" key="1">
    <citation type="submission" date="2017-03" db="EMBL/GenBank/DDBJ databases">
        <title>Complete genome sequence of Candidatus 'Thiodictyon syntrophicum' sp. nov. strain Cad16T, a photolithoautotroph purple sulfur bacterium isolated from an alpine meromictic lake.</title>
        <authorList>
            <person name="Luedin S.M."/>
            <person name="Pothier J.F."/>
            <person name="Danza F."/>
            <person name="Storelli N."/>
            <person name="Wittwer M."/>
            <person name="Tonolla M."/>
        </authorList>
    </citation>
    <scope>NUCLEOTIDE SEQUENCE [LARGE SCALE GENOMIC DNA]</scope>
    <source>
        <strain evidence="2 3">Cad16T</strain>
    </source>
</reference>
<evidence type="ECO:0000313" key="2">
    <source>
        <dbReference type="EMBL" id="AUB83542.1"/>
    </source>
</evidence>
<dbReference type="Gene3D" id="2.30.30.110">
    <property type="match status" value="1"/>
</dbReference>
<sequence length="106" mass="11667">MRRGEVWWVNFDPAVGGEIKKRRPAVIVSNDLANRFLNRVQVVPFTSNTDRLYPSEARVSIAGTLSKAMADQLTTADKSRLLEQIGSLCAADLRAVEGAIRVQLGL</sequence>
<dbReference type="PIRSF" id="PIRSF033490">
    <property type="entry name" value="MazF"/>
    <property type="match status" value="1"/>
</dbReference>
<dbReference type="PANTHER" id="PTHR33988:SF1">
    <property type="entry name" value="ENDORIBONUCLEASE MAZF7-RELATED"/>
    <property type="match status" value="1"/>
</dbReference>
<dbReference type="InterPro" id="IPR003477">
    <property type="entry name" value="PemK-like"/>
</dbReference>
<dbReference type="OrthoDB" id="9808744at2"/>
<dbReference type="GO" id="GO:0016075">
    <property type="term" value="P:rRNA catabolic process"/>
    <property type="evidence" value="ECO:0007669"/>
    <property type="project" value="TreeGrafter"/>
</dbReference>
<comment type="function">
    <text evidence="1">Toxic component of a type II toxin-antitoxin (TA) system.</text>
</comment>
<protein>
    <recommendedName>
        <fullName evidence="1">mRNA interferase</fullName>
        <ecNumber evidence="1">3.1.-.-</ecNumber>
    </recommendedName>
</protein>
<dbReference type="GO" id="GO:0004521">
    <property type="term" value="F:RNA endonuclease activity"/>
    <property type="evidence" value="ECO:0007669"/>
    <property type="project" value="TreeGrafter"/>
</dbReference>
<dbReference type="EMBL" id="CP020370">
    <property type="protein sequence ID" value="AUB83542.1"/>
    <property type="molecule type" value="Genomic_DNA"/>
</dbReference>
<dbReference type="EC" id="3.1.-.-" evidence="1"/>
<proteinExistence type="inferred from homology"/>
<organism evidence="2 3">
    <name type="scientific">Candidatus Thiodictyon syntrophicum</name>
    <dbReference type="NCBI Taxonomy" id="1166950"/>
    <lineage>
        <taxon>Bacteria</taxon>
        <taxon>Pseudomonadati</taxon>
        <taxon>Pseudomonadota</taxon>
        <taxon>Gammaproteobacteria</taxon>
        <taxon>Chromatiales</taxon>
        <taxon>Chromatiaceae</taxon>
        <taxon>Thiodictyon</taxon>
    </lineage>
</organism>
<evidence type="ECO:0000256" key="1">
    <source>
        <dbReference type="PIRNR" id="PIRNR033490"/>
    </source>
</evidence>
<dbReference type="GO" id="GO:0003677">
    <property type="term" value="F:DNA binding"/>
    <property type="evidence" value="ECO:0007669"/>
    <property type="project" value="InterPro"/>
</dbReference>
<gene>
    <name evidence="2" type="ORF">THSYN_23060</name>
</gene>
<keyword evidence="1" id="KW-0255">Endonuclease</keyword>
<comment type="similarity">
    <text evidence="1">Belongs to the PemK/MazF family.</text>
</comment>
<dbReference type="KEGG" id="tsy:THSYN_23060"/>
<keyword evidence="3" id="KW-1185">Reference proteome</keyword>
<keyword evidence="1" id="KW-0540">Nuclease</keyword>
<accession>A0A2K8UD84</accession>
<dbReference type="RefSeq" id="WP_100921228.1">
    <property type="nucleotide sequence ID" value="NZ_CP020370.1"/>
</dbReference>
<keyword evidence="1" id="KW-0378">Hydrolase</keyword>
<dbReference type="AlphaFoldDB" id="A0A2K8UD84"/>
<dbReference type="Pfam" id="PF02452">
    <property type="entry name" value="PemK_toxin"/>
    <property type="match status" value="1"/>
</dbReference>
<name>A0A2K8UD84_9GAMM</name>
<dbReference type="GO" id="GO:0006402">
    <property type="term" value="P:mRNA catabolic process"/>
    <property type="evidence" value="ECO:0007669"/>
    <property type="project" value="TreeGrafter"/>
</dbReference>
<dbReference type="SUPFAM" id="SSF50118">
    <property type="entry name" value="Cell growth inhibitor/plasmid maintenance toxic component"/>
    <property type="match status" value="1"/>
</dbReference>